<dbReference type="Gene3D" id="3.20.20.370">
    <property type="entry name" value="Glycoside hydrolase/deacetylase"/>
    <property type="match status" value="1"/>
</dbReference>
<dbReference type="Proteomes" id="UP001464923">
    <property type="component" value="Unassembled WGS sequence"/>
</dbReference>
<dbReference type="EMBL" id="JBEDNP010000001">
    <property type="protein sequence ID" value="MEQ3537762.1"/>
    <property type="molecule type" value="Genomic_DNA"/>
</dbReference>
<protein>
    <submittedName>
        <fullName evidence="1">DUF2334 domain-containing protein</fullName>
    </submittedName>
</protein>
<proteinExistence type="predicted"/>
<reference evidence="1 2" key="1">
    <citation type="submission" date="2024-03" db="EMBL/GenBank/DDBJ databases">
        <title>Draft genome sequence of Pseudonocardia tropica JCM 19149.</title>
        <authorList>
            <person name="Butdee W."/>
            <person name="Duangmal K."/>
        </authorList>
    </citation>
    <scope>NUCLEOTIDE SEQUENCE [LARGE SCALE GENOMIC DNA]</scope>
    <source>
        <strain evidence="1 2">JCM 19149</strain>
    </source>
</reference>
<name>A0ABV1JP92_9PSEU</name>
<gene>
    <name evidence="1" type="ORF">WHI96_02940</name>
</gene>
<keyword evidence="2" id="KW-1185">Reference proteome</keyword>
<evidence type="ECO:0000313" key="1">
    <source>
        <dbReference type="EMBL" id="MEQ3537762.1"/>
    </source>
</evidence>
<dbReference type="RefSeq" id="WP_345641342.1">
    <property type="nucleotide sequence ID" value="NZ_BAABLY010000005.1"/>
</dbReference>
<evidence type="ECO:0000313" key="2">
    <source>
        <dbReference type="Proteomes" id="UP001464923"/>
    </source>
</evidence>
<organism evidence="1 2">
    <name type="scientific">Pseudonocardia tropica</name>
    <dbReference type="NCBI Taxonomy" id="681289"/>
    <lineage>
        <taxon>Bacteria</taxon>
        <taxon>Bacillati</taxon>
        <taxon>Actinomycetota</taxon>
        <taxon>Actinomycetes</taxon>
        <taxon>Pseudonocardiales</taxon>
        <taxon>Pseudonocardiaceae</taxon>
        <taxon>Pseudonocardia</taxon>
    </lineage>
</organism>
<accession>A0ABV1JP92</accession>
<dbReference type="Pfam" id="PF10096">
    <property type="entry name" value="DUF2334"/>
    <property type="match status" value="1"/>
</dbReference>
<sequence>MSTLLVSLSGLTDSDDADRARAAAFAAELDRRGVPLTHLVQPKGPDGAGGMRALRRGDDLVRWIAGRVRAGDDLLLHGFDHTSDPVGAWQSGSVPRIGRRTEFGALPRHEAGLRLTGARRILLATGLSTDGFAPPGWIASEGTLDALADLGFGLCADETTVRATGGPVLRSRVLTFRVSEPWRGERRAGERRRGRALEQQAVRTAERGGLVRLALRAKDLRREHRVEAALAAVDAARGAGAVGTVHRTLFAAAPAA</sequence>
<dbReference type="SUPFAM" id="SSF88713">
    <property type="entry name" value="Glycoside hydrolase/deacetylase"/>
    <property type="match status" value="1"/>
</dbReference>
<dbReference type="InterPro" id="IPR011330">
    <property type="entry name" value="Glyco_hydro/deAcase_b/a-brl"/>
</dbReference>
<dbReference type="InterPro" id="IPR018763">
    <property type="entry name" value="DUF2334"/>
</dbReference>
<comment type="caution">
    <text evidence="1">The sequence shown here is derived from an EMBL/GenBank/DDBJ whole genome shotgun (WGS) entry which is preliminary data.</text>
</comment>